<evidence type="ECO:0000256" key="1">
    <source>
        <dbReference type="SAM" id="Phobius"/>
    </source>
</evidence>
<proteinExistence type="predicted"/>
<feature type="transmembrane region" description="Helical" evidence="1">
    <location>
        <begin position="51"/>
        <end position="71"/>
    </location>
</feature>
<protein>
    <submittedName>
        <fullName evidence="2">Putative ovule protein</fullName>
    </submittedName>
</protein>
<organism evidence="2">
    <name type="scientific">Solanum chacoense</name>
    <name type="common">Chaco potato</name>
    <dbReference type="NCBI Taxonomy" id="4108"/>
    <lineage>
        <taxon>Eukaryota</taxon>
        <taxon>Viridiplantae</taxon>
        <taxon>Streptophyta</taxon>
        <taxon>Embryophyta</taxon>
        <taxon>Tracheophyta</taxon>
        <taxon>Spermatophyta</taxon>
        <taxon>Magnoliopsida</taxon>
        <taxon>eudicotyledons</taxon>
        <taxon>Gunneridae</taxon>
        <taxon>Pentapetalae</taxon>
        <taxon>asterids</taxon>
        <taxon>lamiids</taxon>
        <taxon>Solanales</taxon>
        <taxon>Solanaceae</taxon>
        <taxon>Solanoideae</taxon>
        <taxon>Solaneae</taxon>
        <taxon>Solanum</taxon>
    </lineage>
</organism>
<name>A0A0V0I1X6_SOLCH</name>
<dbReference type="AlphaFoldDB" id="A0A0V0I1X6"/>
<keyword evidence="1" id="KW-1133">Transmembrane helix</keyword>
<evidence type="ECO:0000313" key="2">
    <source>
        <dbReference type="EMBL" id="JAP26419.1"/>
    </source>
</evidence>
<reference evidence="2" key="1">
    <citation type="submission" date="2015-12" db="EMBL/GenBank/DDBJ databases">
        <title>Gene expression during late stages of embryo sac development: a critical building block for successful pollen-pistil interactions.</title>
        <authorList>
            <person name="Liu Y."/>
            <person name="Joly V."/>
            <person name="Sabar M."/>
            <person name="Matton D.P."/>
        </authorList>
    </citation>
    <scope>NUCLEOTIDE SEQUENCE</scope>
</reference>
<dbReference type="EMBL" id="GEDG01012243">
    <property type="protein sequence ID" value="JAP26419.1"/>
    <property type="molecule type" value="Transcribed_RNA"/>
</dbReference>
<keyword evidence="1" id="KW-0812">Transmembrane</keyword>
<sequence>MLYIVFCHDLFASVSFDMFFLEVSIGNSFSTSLPWGKVCIHSTLPDPMCGITLHMMLLFLGSLWCGWRGMYHVY</sequence>
<accession>A0A0V0I1X6</accession>
<keyword evidence="1" id="KW-0472">Membrane</keyword>